<sequence length="184" mass="20129">MSAAGDSFPWGIIGGPEHQRIVIAAPDPAWPARYREHERVLRAALGASALRIEHIGSTSVPGLGAKPIIDVLVTVTDIDADAAYLPAVLDAGYVLRVREDGHRMVRPPERNANIHILAEDDPAADAYLVLRDRLRGDAEDRALYERTKRMLAEQEWPTVNDYAEAKGEVIGQILARARAAGDPR</sequence>
<dbReference type="InterPro" id="IPR043519">
    <property type="entry name" value="NT_sf"/>
</dbReference>
<evidence type="ECO:0000313" key="1">
    <source>
        <dbReference type="EMBL" id="SLM91679.1"/>
    </source>
</evidence>
<dbReference type="Pfam" id="PF04229">
    <property type="entry name" value="GrpB"/>
    <property type="match status" value="1"/>
</dbReference>
<reference evidence="1 2" key="1">
    <citation type="submission" date="2017-02" db="EMBL/GenBank/DDBJ databases">
        <authorList>
            <person name="Peterson S.W."/>
        </authorList>
    </citation>
    <scope>NUCLEOTIDE SEQUENCE [LARGE SCALE GENOMIC DNA]</scope>
    <source>
        <strain evidence="1 2">CIP104813</strain>
    </source>
</reference>
<dbReference type="PANTHER" id="PTHR34822:SF1">
    <property type="entry name" value="GRPB FAMILY PROTEIN"/>
    <property type="match status" value="1"/>
</dbReference>
<keyword evidence="2" id="KW-1185">Reference proteome</keyword>
<dbReference type="SUPFAM" id="SSF81301">
    <property type="entry name" value="Nucleotidyltransferase"/>
    <property type="match status" value="1"/>
</dbReference>
<organism evidence="1 2">
    <name type="scientific">Brachybacterium nesterenkovii</name>
    <dbReference type="NCBI Taxonomy" id="47847"/>
    <lineage>
        <taxon>Bacteria</taxon>
        <taxon>Bacillati</taxon>
        <taxon>Actinomycetota</taxon>
        <taxon>Actinomycetes</taxon>
        <taxon>Micrococcales</taxon>
        <taxon>Dermabacteraceae</taxon>
        <taxon>Brachybacterium</taxon>
    </lineage>
</organism>
<dbReference type="InterPro" id="IPR007344">
    <property type="entry name" value="GrpB/CoaE"/>
</dbReference>
<dbReference type="Proteomes" id="UP000195981">
    <property type="component" value="Unassembled WGS sequence"/>
</dbReference>
<dbReference type="PANTHER" id="PTHR34822">
    <property type="entry name" value="GRPB DOMAIN PROTEIN (AFU_ORTHOLOGUE AFUA_1G01530)"/>
    <property type="match status" value="1"/>
</dbReference>
<dbReference type="AlphaFoldDB" id="A0A1X6X099"/>
<proteinExistence type="predicted"/>
<gene>
    <name evidence="1" type="ORF">FM110_06965</name>
</gene>
<protein>
    <recommendedName>
        <fullName evidence="3">GrpB family protein</fullName>
    </recommendedName>
</protein>
<evidence type="ECO:0008006" key="3">
    <source>
        <dbReference type="Google" id="ProtNLM"/>
    </source>
</evidence>
<dbReference type="OrthoDB" id="9799092at2"/>
<name>A0A1X6X099_9MICO</name>
<evidence type="ECO:0000313" key="2">
    <source>
        <dbReference type="Proteomes" id="UP000195981"/>
    </source>
</evidence>
<dbReference type="EMBL" id="FWFG01000061">
    <property type="protein sequence ID" value="SLM91679.1"/>
    <property type="molecule type" value="Genomic_DNA"/>
</dbReference>
<dbReference type="RefSeq" id="WP_087103943.1">
    <property type="nucleotide sequence ID" value="NZ_FWFG01000061.1"/>
</dbReference>
<dbReference type="Gene3D" id="3.30.460.10">
    <property type="entry name" value="Beta Polymerase, domain 2"/>
    <property type="match status" value="1"/>
</dbReference>
<accession>A0A1X6X099</accession>